<dbReference type="EMBL" id="MTKO01000100">
    <property type="protein sequence ID" value="RWX44194.1"/>
    <property type="molecule type" value="Genomic_DNA"/>
</dbReference>
<evidence type="ECO:0000256" key="1">
    <source>
        <dbReference type="SAM" id="Phobius"/>
    </source>
</evidence>
<comment type="caution">
    <text evidence="2">The sequence shown here is derived from an EMBL/GenBank/DDBJ whole genome shotgun (WGS) entry which is preliminary data.</text>
</comment>
<dbReference type="InterPro" id="IPR014995">
    <property type="entry name" value="DUF1844"/>
</dbReference>
<accession>A0A444ITJ9</accession>
<proteinExistence type="predicted"/>
<dbReference type="AlphaFoldDB" id="A0A444ITJ9"/>
<evidence type="ECO:0000313" key="3">
    <source>
        <dbReference type="Proteomes" id="UP000287853"/>
    </source>
</evidence>
<evidence type="ECO:0008006" key="4">
    <source>
        <dbReference type="Google" id="ProtNLM"/>
    </source>
</evidence>
<reference evidence="2 3" key="1">
    <citation type="submission" date="2017-01" db="EMBL/GenBank/DDBJ databases">
        <title>The cable genome- insights into the physiology and evolution of filamentous bacteria capable of sulfide oxidation via long distance electron transfer.</title>
        <authorList>
            <person name="Schreiber L."/>
            <person name="Bjerg J.T."/>
            <person name="Boggild A."/>
            <person name="Van De Vossenberg J."/>
            <person name="Meysman F."/>
            <person name="Nielsen L.P."/>
            <person name="Schramm A."/>
            <person name="Kjeldsen K.U."/>
        </authorList>
    </citation>
    <scope>NUCLEOTIDE SEQUENCE [LARGE SCALE GENOMIC DNA]</scope>
    <source>
        <strain evidence="2">MCF</strain>
    </source>
</reference>
<evidence type="ECO:0000313" key="2">
    <source>
        <dbReference type="EMBL" id="RWX44194.1"/>
    </source>
</evidence>
<sequence length="109" mass="12439">MNDQEKNCECPEGRVKNRDGKCVMPAVSFISLILSLNTTALFHLGALPHPETGQKSMDLELVRNSIDTLVMLEEKTKGNLEKDEQELMDRVLYELKMRFIKAKDGRSQE</sequence>
<organism evidence="2 3">
    <name type="scientific">Candidatus Electrothrix aarhusensis</name>
    <dbReference type="NCBI Taxonomy" id="1859131"/>
    <lineage>
        <taxon>Bacteria</taxon>
        <taxon>Pseudomonadati</taxon>
        <taxon>Thermodesulfobacteriota</taxon>
        <taxon>Desulfobulbia</taxon>
        <taxon>Desulfobulbales</taxon>
        <taxon>Desulfobulbaceae</taxon>
        <taxon>Candidatus Electrothrix</taxon>
    </lineage>
</organism>
<keyword evidence="3" id="KW-1185">Reference proteome</keyword>
<dbReference type="CDD" id="cd19941">
    <property type="entry name" value="TIL"/>
    <property type="match status" value="1"/>
</dbReference>
<protein>
    <recommendedName>
        <fullName evidence="4">DUF1844 domain-containing protein</fullName>
    </recommendedName>
</protein>
<feature type="transmembrane region" description="Helical" evidence="1">
    <location>
        <begin position="26"/>
        <end position="47"/>
    </location>
</feature>
<name>A0A444ITJ9_9BACT</name>
<dbReference type="Pfam" id="PF08899">
    <property type="entry name" value="DUF1844"/>
    <property type="match status" value="1"/>
</dbReference>
<dbReference type="Proteomes" id="UP000287853">
    <property type="component" value="Unassembled WGS sequence"/>
</dbReference>
<keyword evidence="1" id="KW-0472">Membrane</keyword>
<keyword evidence="1" id="KW-0812">Transmembrane</keyword>
<keyword evidence="1" id="KW-1133">Transmembrane helix</keyword>
<gene>
    <name evidence="2" type="ORF">H206_01983</name>
</gene>